<evidence type="ECO:0000313" key="2">
    <source>
        <dbReference type="EMBL" id="KAL1399809.1"/>
    </source>
</evidence>
<evidence type="ECO:0000313" key="3">
    <source>
        <dbReference type="Proteomes" id="UP001562425"/>
    </source>
</evidence>
<comment type="caution">
    <text evidence="2">The sequence shown here is derived from an EMBL/GenBank/DDBJ whole genome shotgun (WGS) entry which is preliminary data.</text>
</comment>
<evidence type="ECO:0000256" key="1">
    <source>
        <dbReference type="SAM" id="Phobius"/>
    </source>
</evidence>
<feature type="transmembrane region" description="Helical" evidence="1">
    <location>
        <begin position="69"/>
        <end position="91"/>
    </location>
</feature>
<dbReference type="EMBL" id="JBEHCU010005448">
    <property type="protein sequence ID" value="KAL1399809.1"/>
    <property type="molecule type" value="Genomic_DNA"/>
</dbReference>
<feature type="transmembrane region" description="Helical" evidence="1">
    <location>
        <begin position="112"/>
        <end position="130"/>
    </location>
</feature>
<protein>
    <submittedName>
        <fullName evidence="2">Uncharacterized protein</fullName>
    </submittedName>
</protein>
<feature type="transmembrane region" description="Helical" evidence="1">
    <location>
        <begin position="36"/>
        <end position="57"/>
    </location>
</feature>
<keyword evidence="1" id="KW-0812">Transmembrane</keyword>
<gene>
    <name evidence="2" type="ORF">pipiens_002160</name>
</gene>
<organism evidence="2 3">
    <name type="scientific">Culex pipiens pipiens</name>
    <name type="common">Northern house mosquito</name>
    <dbReference type="NCBI Taxonomy" id="38569"/>
    <lineage>
        <taxon>Eukaryota</taxon>
        <taxon>Metazoa</taxon>
        <taxon>Ecdysozoa</taxon>
        <taxon>Arthropoda</taxon>
        <taxon>Hexapoda</taxon>
        <taxon>Insecta</taxon>
        <taxon>Pterygota</taxon>
        <taxon>Neoptera</taxon>
        <taxon>Endopterygota</taxon>
        <taxon>Diptera</taxon>
        <taxon>Nematocera</taxon>
        <taxon>Culicoidea</taxon>
        <taxon>Culicidae</taxon>
        <taxon>Culicinae</taxon>
        <taxon>Culicini</taxon>
        <taxon>Culex</taxon>
        <taxon>Culex</taxon>
    </lineage>
</organism>
<keyword evidence="1" id="KW-0472">Membrane</keyword>
<dbReference type="Proteomes" id="UP001562425">
    <property type="component" value="Unassembled WGS sequence"/>
</dbReference>
<name>A0ABD1DN38_CULPP</name>
<dbReference type="AlphaFoldDB" id="A0ABD1DN38"/>
<proteinExistence type="predicted"/>
<keyword evidence="3" id="KW-1185">Reference proteome</keyword>
<accession>A0ABD1DN38</accession>
<feature type="transmembrane region" description="Helical" evidence="1">
    <location>
        <begin position="142"/>
        <end position="164"/>
    </location>
</feature>
<keyword evidence="1" id="KW-1133">Transmembrane helix</keyword>
<sequence length="199" mass="23008">MFPAKFFLIFTKKNLLCTTSSETFPSPTNPSYPRNLFCFMFAVIKVLFLTSAIYQFATCKYECPPSSVTTFLVFATFLLTLFPTLMIIGILKKHLQLVRIYKVYSLVEKSMIIFFMIVSSFFMVELVQLYTRKHYMDETAQVSVLLFHAVNGCLILLTALYMIFRNWMMNGTVESIKQDIALKRGETFVLTYHDGYSVA</sequence>
<reference evidence="2 3" key="1">
    <citation type="submission" date="2024-05" db="EMBL/GenBank/DDBJ databases">
        <title>Culex pipiens pipiens assembly and annotation.</title>
        <authorList>
            <person name="Alout H."/>
            <person name="Durand T."/>
        </authorList>
    </citation>
    <scope>NUCLEOTIDE SEQUENCE [LARGE SCALE GENOMIC DNA]</scope>
    <source>
        <strain evidence="2">HA-2024</strain>
        <tissue evidence="2">Whole body</tissue>
    </source>
</reference>